<accession>A0AAE0NPM7</accession>
<evidence type="ECO:0000313" key="3">
    <source>
        <dbReference type="EMBL" id="KAK3385391.1"/>
    </source>
</evidence>
<feature type="region of interest" description="Disordered" evidence="2">
    <location>
        <begin position="193"/>
        <end position="233"/>
    </location>
</feature>
<gene>
    <name evidence="3" type="ORF">B0H63DRAFT_449449</name>
</gene>
<dbReference type="EMBL" id="JAULSW010000004">
    <property type="protein sequence ID" value="KAK3385391.1"/>
    <property type="molecule type" value="Genomic_DNA"/>
</dbReference>
<keyword evidence="4" id="KW-1185">Reference proteome</keyword>
<reference evidence="3" key="2">
    <citation type="submission" date="2023-06" db="EMBL/GenBank/DDBJ databases">
        <authorList>
            <consortium name="Lawrence Berkeley National Laboratory"/>
            <person name="Haridas S."/>
            <person name="Hensen N."/>
            <person name="Bonometti L."/>
            <person name="Westerberg I."/>
            <person name="Brannstrom I.O."/>
            <person name="Guillou S."/>
            <person name="Cros-Aarteil S."/>
            <person name="Calhoun S."/>
            <person name="Kuo A."/>
            <person name="Mondo S."/>
            <person name="Pangilinan J."/>
            <person name="Riley R."/>
            <person name="LaButti K."/>
            <person name="Andreopoulos B."/>
            <person name="Lipzen A."/>
            <person name="Chen C."/>
            <person name="Yanf M."/>
            <person name="Daum C."/>
            <person name="Ng V."/>
            <person name="Clum A."/>
            <person name="Steindorff A."/>
            <person name="Ohm R."/>
            <person name="Martin F."/>
            <person name="Silar P."/>
            <person name="Natvig D."/>
            <person name="Lalanne C."/>
            <person name="Gautier V."/>
            <person name="Ament-velasquez S.L."/>
            <person name="Kruys A."/>
            <person name="Hutchinson M.I."/>
            <person name="Powell A.J."/>
            <person name="Barry K."/>
            <person name="Miller A.N."/>
            <person name="Grigoriev I.V."/>
            <person name="Debuchy R."/>
            <person name="Gladieux P."/>
            <person name="Thoren M.H."/>
            <person name="Johannesson H."/>
        </authorList>
    </citation>
    <scope>NUCLEOTIDE SEQUENCE</scope>
    <source>
        <strain evidence="3">CBS 232.78</strain>
    </source>
</reference>
<reference evidence="3" key="1">
    <citation type="journal article" date="2023" name="Mol. Phylogenet. Evol.">
        <title>Genome-scale phylogeny and comparative genomics of the fungal order Sordariales.</title>
        <authorList>
            <person name="Hensen N."/>
            <person name="Bonometti L."/>
            <person name="Westerberg I."/>
            <person name="Brannstrom I.O."/>
            <person name="Guillou S."/>
            <person name="Cros-Aarteil S."/>
            <person name="Calhoun S."/>
            <person name="Haridas S."/>
            <person name="Kuo A."/>
            <person name="Mondo S."/>
            <person name="Pangilinan J."/>
            <person name="Riley R."/>
            <person name="LaButti K."/>
            <person name="Andreopoulos B."/>
            <person name="Lipzen A."/>
            <person name="Chen C."/>
            <person name="Yan M."/>
            <person name="Daum C."/>
            <person name="Ng V."/>
            <person name="Clum A."/>
            <person name="Steindorff A."/>
            <person name="Ohm R.A."/>
            <person name="Martin F."/>
            <person name="Silar P."/>
            <person name="Natvig D.O."/>
            <person name="Lalanne C."/>
            <person name="Gautier V."/>
            <person name="Ament-Velasquez S.L."/>
            <person name="Kruys A."/>
            <person name="Hutchinson M.I."/>
            <person name="Powell A.J."/>
            <person name="Barry K."/>
            <person name="Miller A.N."/>
            <person name="Grigoriev I.V."/>
            <person name="Debuchy R."/>
            <person name="Gladieux P."/>
            <person name="Hiltunen Thoren M."/>
            <person name="Johannesson H."/>
        </authorList>
    </citation>
    <scope>NUCLEOTIDE SEQUENCE</scope>
    <source>
        <strain evidence="3">CBS 232.78</strain>
    </source>
</reference>
<evidence type="ECO:0000256" key="2">
    <source>
        <dbReference type="SAM" id="MobiDB-lite"/>
    </source>
</evidence>
<sequence length="368" mass="40956">MDMARVDALVDGFAQAFEAGLDFYSQWKKRVESENHYQRKENAASIATTKDALSTSLDMSNHRIRATYQVGFALIGPDYSAGDDECRQCLGAHLAQLKERIEGLRQAIDSKQRRFISLNDIFVVSEAARIKCVTALADQYRRLAAGRAVPQEMPIPRPGRRSISMPRQESPAPPFPPVRVLPARDDFDRQTAVWSTNSDPPVFQSEPPSPPLTPKVAPDDVESCYGGPSEAATRRQTLRPKNSVFSIFCPEAMALQVDPNRAIPTSSKKCGCGFKWRVPELPEAMEYMTVKDGFRMTRRFLAKSHCDKSTDEGVAIGPSADQPSPGYGCVLCTSTGRTETYETAENLQAHINAAHNKWQMIHDKDMTR</sequence>
<comment type="caution">
    <text evidence="3">The sequence shown here is derived from an EMBL/GenBank/DDBJ whole genome shotgun (WGS) entry which is preliminary data.</text>
</comment>
<organism evidence="3 4">
    <name type="scientific">Podospora didyma</name>
    <dbReference type="NCBI Taxonomy" id="330526"/>
    <lineage>
        <taxon>Eukaryota</taxon>
        <taxon>Fungi</taxon>
        <taxon>Dikarya</taxon>
        <taxon>Ascomycota</taxon>
        <taxon>Pezizomycotina</taxon>
        <taxon>Sordariomycetes</taxon>
        <taxon>Sordariomycetidae</taxon>
        <taxon>Sordariales</taxon>
        <taxon>Podosporaceae</taxon>
        <taxon>Podospora</taxon>
    </lineage>
</organism>
<protein>
    <submittedName>
        <fullName evidence="3">Uncharacterized protein</fullName>
    </submittedName>
</protein>
<name>A0AAE0NPM7_9PEZI</name>
<feature type="region of interest" description="Disordered" evidence="2">
    <location>
        <begin position="152"/>
        <end position="179"/>
    </location>
</feature>
<evidence type="ECO:0000256" key="1">
    <source>
        <dbReference type="SAM" id="Coils"/>
    </source>
</evidence>
<proteinExistence type="predicted"/>
<evidence type="ECO:0000313" key="4">
    <source>
        <dbReference type="Proteomes" id="UP001285441"/>
    </source>
</evidence>
<keyword evidence="1" id="KW-0175">Coiled coil</keyword>
<dbReference type="PANTHER" id="PTHR42354">
    <property type="entry name" value="C2H2-TYPE DOMAIN-CONTAINING PROTEIN"/>
    <property type="match status" value="1"/>
</dbReference>
<dbReference type="Proteomes" id="UP001285441">
    <property type="component" value="Unassembled WGS sequence"/>
</dbReference>
<dbReference type="PANTHER" id="PTHR42354:SF1">
    <property type="entry name" value="C2H2-TYPE DOMAIN-CONTAINING PROTEIN"/>
    <property type="match status" value="1"/>
</dbReference>
<feature type="coiled-coil region" evidence="1">
    <location>
        <begin position="87"/>
        <end position="114"/>
    </location>
</feature>
<dbReference type="AlphaFoldDB" id="A0AAE0NPM7"/>